<evidence type="ECO:0000313" key="3">
    <source>
        <dbReference type="WBParaSite" id="TCONS_00016158.p1"/>
    </source>
</evidence>
<dbReference type="WBParaSite" id="TCONS_00016158.p1">
    <property type="protein sequence ID" value="TCONS_00016158.p1"/>
    <property type="gene ID" value="XLOC_010807"/>
</dbReference>
<keyword evidence="1" id="KW-1185">Reference proteome</keyword>
<accession>A0A0K0EA61</accession>
<proteinExistence type="predicted"/>
<sequence>MNATPKVAVKSHQRTMLELLSFQIIYKFFNTKENIISLLVESKFNEIDKGLVVYSNLFKVVPFNYEPLEPNEIKLNYLLDKDAKILAEIAKTGKWSLEQKLMISGTYKSKLDAISINDGLLFVEEKLFVPKGLIEKMIEWLHRHHQSYNSKATLAANERVFNKGLSAKELFFGYESNTPTLMKKYSDWNQPMDCNVLFKMKWGDKDWLQGKAFERLSENAFVIEFENKLYDKSYEEMVNECLTMTQMDKINGKSNRAMRKPLEVVKNYELVCDKADSEEEFQKIVDIYTGCSKSNRTFF</sequence>
<evidence type="ECO:0000313" key="1">
    <source>
        <dbReference type="Proteomes" id="UP000035681"/>
    </source>
</evidence>
<dbReference type="Proteomes" id="UP000035681">
    <property type="component" value="Unplaced"/>
</dbReference>
<reference evidence="2" key="1">
    <citation type="submission" date="2015-08" db="UniProtKB">
        <authorList>
            <consortium name="WormBaseParasite"/>
        </authorList>
    </citation>
    <scope>IDENTIFICATION</scope>
</reference>
<name>A0A0K0EA61_STRER</name>
<protein>
    <submittedName>
        <fullName evidence="2">RNA_ligase domain-containing protein</fullName>
    </submittedName>
    <submittedName>
        <fullName evidence="3">Sister chromatid cohesion protein DCC1</fullName>
    </submittedName>
</protein>
<evidence type="ECO:0000313" key="2">
    <source>
        <dbReference type="WBParaSite" id="SSTP_0000638800.1"/>
    </source>
</evidence>
<dbReference type="WBParaSite" id="SSTP_0000638800.1">
    <property type="protein sequence ID" value="SSTP_0000638800.1"/>
    <property type="gene ID" value="SSTP_0000638800"/>
</dbReference>
<organism evidence="2">
    <name type="scientific">Strongyloides stercoralis</name>
    <name type="common">Threadworm</name>
    <dbReference type="NCBI Taxonomy" id="6248"/>
    <lineage>
        <taxon>Eukaryota</taxon>
        <taxon>Metazoa</taxon>
        <taxon>Ecdysozoa</taxon>
        <taxon>Nematoda</taxon>
        <taxon>Chromadorea</taxon>
        <taxon>Rhabditida</taxon>
        <taxon>Tylenchina</taxon>
        <taxon>Panagrolaimomorpha</taxon>
        <taxon>Strongyloidoidea</taxon>
        <taxon>Strongyloididae</taxon>
        <taxon>Strongyloides</taxon>
    </lineage>
</organism>
<dbReference type="AlphaFoldDB" id="A0A0K0EA61"/>